<feature type="signal peptide" evidence="3">
    <location>
        <begin position="1"/>
        <end position="36"/>
    </location>
</feature>
<keyword evidence="2" id="KW-0812">Transmembrane</keyword>
<gene>
    <name evidence="4" type="ORF">Aru02nite_07710</name>
</gene>
<organism evidence="4 5">
    <name type="scientific">Actinocatenispora rupis</name>
    <dbReference type="NCBI Taxonomy" id="519421"/>
    <lineage>
        <taxon>Bacteria</taxon>
        <taxon>Bacillati</taxon>
        <taxon>Actinomycetota</taxon>
        <taxon>Actinomycetes</taxon>
        <taxon>Micromonosporales</taxon>
        <taxon>Micromonosporaceae</taxon>
        <taxon>Actinocatenispora</taxon>
    </lineage>
</organism>
<feature type="transmembrane region" description="Helical" evidence="2">
    <location>
        <begin position="422"/>
        <end position="443"/>
    </location>
</feature>
<keyword evidence="3" id="KW-0732">Signal</keyword>
<evidence type="ECO:0000256" key="2">
    <source>
        <dbReference type="SAM" id="Phobius"/>
    </source>
</evidence>
<evidence type="ECO:0000313" key="5">
    <source>
        <dbReference type="Proteomes" id="UP000612808"/>
    </source>
</evidence>
<keyword evidence="5" id="KW-1185">Reference proteome</keyword>
<evidence type="ECO:0000313" key="4">
    <source>
        <dbReference type="EMBL" id="GID09882.1"/>
    </source>
</evidence>
<dbReference type="InterPro" id="IPR023296">
    <property type="entry name" value="Glyco_hydro_beta-prop_sf"/>
</dbReference>
<dbReference type="SUPFAM" id="SSF75005">
    <property type="entry name" value="Arabinanase/levansucrase/invertase"/>
    <property type="match status" value="1"/>
</dbReference>
<dbReference type="Proteomes" id="UP000612808">
    <property type="component" value="Unassembled WGS sequence"/>
</dbReference>
<name>A0A8J3J4A9_9ACTN</name>
<evidence type="ECO:0008006" key="6">
    <source>
        <dbReference type="Google" id="ProtNLM"/>
    </source>
</evidence>
<dbReference type="AlphaFoldDB" id="A0A8J3J4A9"/>
<feature type="chain" id="PRO_5035220206" description="LPXTG-motif cell wall anchor domain-containing protein" evidence="3">
    <location>
        <begin position="37"/>
        <end position="450"/>
    </location>
</feature>
<dbReference type="Gene3D" id="2.115.10.20">
    <property type="entry name" value="Glycosyl hydrolase domain, family 43"/>
    <property type="match status" value="2"/>
</dbReference>
<feature type="region of interest" description="Disordered" evidence="1">
    <location>
        <begin position="365"/>
        <end position="412"/>
    </location>
</feature>
<accession>A0A8J3J4A9</accession>
<keyword evidence="2" id="KW-1133">Transmembrane helix</keyword>
<keyword evidence="2" id="KW-0472">Membrane</keyword>
<reference evidence="4" key="1">
    <citation type="submission" date="2021-01" db="EMBL/GenBank/DDBJ databases">
        <title>Whole genome shotgun sequence of Actinocatenispora rupis NBRC 107355.</title>
        <authorList>
            <person name="Komaki H."/>
            <person name="Tamura T."/>
        </authorList>
    </citation>
    <scope>NUCLEOTIDE SEQUENCE</scope>
    <source>
        <strain evidence="4">NBRC 107355</strain>
    </source>
</reference>
<feature type="compositionally biased region" description="Low complexity" evidence="1">
    <location>
        <begin position="376"/>
        <end position="407"/>
    </location>
</feature>
<comment type="caution">
    <text evidence="4">The sequence shown here is derived from an EMBL/GenBank/DDBJ whole genome shotgun (WGS) entry which is preliminary data.</text>
</comment>
<dbReference type="EMBL" id="BOMB01000004">
    <property type="protein sequence ID" value="GID09882.1"/>
    <property type="molecule type" value="Genomic_DNA"/>
</dbReference>
<proteinExistence type="predicted"/>
<evidence type="ECO:0000256" key="3">
    <source>
        <dbReference type="SAM" id="SignalP"/>
    </source>
</evidence>
<evidence type="ECO:0000256" key="1">
    <source>
        <dbReference type="SAM" id="MobiDB-lite"/>
    </source>
</evidence>
<sequence>MYPAGTPRRPVRWAVRAAAAVFAVGAATAAALPAHADPAALRVENPRSSGQVVDPADTPYQYAPAVLAENGRYRMWWCSQSPAGTAPGDDILYAEADSPNGPFHAPGSDKPYQIVFQNDGGGGWDGQHVCDPSVVKVGGRYLMYFSGAPADHGQQQGSETSIGVAESADGISWHALSGSAIVTSAHQRDNHNNYGAGQPSVTYRDGKIYLLFTDTTAAGALPANGAGQFAYRSADPTFASGVEVATKDGWQPRSAANDRQFSVANAFSADWQYSDALSALIVAHNNDPGRTTLDFLSADNPATAAYAPATVPSEWSEGPGLVSTADKHAITGAACNRVPVDVVQSTGKNNGAPATLRRFGADVVSDRTCDSPSPTPSASAPASTSPSASPSHAPSSPAAPRSSSPAAGGAGGGGLPVTGSPVAYVSAVGALLLAAGAVLFVIARRRRRAA</sequence>
<protein>
    <recommendedName>
        <fullName evidence="6">LPXTG-motif cell wall anchor domain-containing protein</fullName>
    </recommendedName>
</protein>